<dbReference type="Gene3D" id="3.10.10.10">
    <property type="entry name" value="HIV Type 1 Reverse Transcriptase, subunit A, domain 1"/>
    <property type="match status" value="1"/>
</dbReference>
<feature type="region of interest" description="Disordered" evidence="8">
    <location>
        <begin position="426"/>
        <end position="459"/>
    </location>
</feature>
<dbReference type="CDD" id="cd01647">
    <property type="entry name" value="RT_LTR"/>
    <property type="match status" value="1"/>
</dbReference>
<sequence>MLNGSSPQAGKIWKKASLTFSLDGKQMTKTFLICNTGSHAAILGLKWLDVHNPEIDWNTQTLTFAHTAPEHVAIAKEEEADKNPLEGVPSKYHQYAKVFGEEEFNKLPPHRHYNIGIELTEEGPLNSPFTLKAGKICPSKSSISSPVMFVPKKDGSRRLVVDYRRLNNQTKKNVYLLPRPDDLMAQLRGAKVFTKLDLRWVTTMSRSKKVMNGKPPSALSMACIKVNISRHIGGVSCIIVLDKGFSLDKLKIQAVQEWPTPTKVKESHGQTTAQSGQEGYSLEMGDQRTGSLPGLKDAITNAPVLCHANPSKPYFLETDASGAALGSILSQRQEDGCLHPLGFLSESFKGAKQNYNTHNKELLAIIRSFEYWRIFLEGTLHPITVFTNHCNLEYWKESRTFNRCHARWHLLLAGYNFQIVYQPGKQSGKPDALSRRSNHADTPPADQTMLPDPVLPTLP</sequence>
<evidence type="ECO:0000256" key="2">
    <source>
        <dbReference type="ARBA" id="ARBA00022679"/>
    </source>
</evidence>
<evidence type="ECO:0000259" key="9">
    <source>
        <dbReference type="Pfam" id="PF17917"/>
    </source>
</evidence>
<keyword evidence="3" id="KW-0548">Nucleotidyltransferase</keyword>
<dbReference type="EC" id="2.7.7.49" evidence="1"/>
<dbReference type="AlphaFoldDB" id="A0A8H7I8F1"/>
<keyword evidence="4" id="KW-0540">Nuclease</keyword>
<dbReference type="Gene3D" id="2.40.70.10">
    <property type="entry name" value="Acid Proteases"/>
    <property type="match status" value="1"/>
</dbReference>
<evidence type="ECO:0000256" key="6">
    <source>
        <dbReference type="ARBA" id="ARBA00022801"/>
    </source>
</evidence>
<organism evidence="10 11">
    <name type="scientific">Rhizoctonia solani</name>
    <dbReference type="NCBI Taxonomy" id="456999"/>
    <lineage>
        <taxon>Eukaryota</taxon>
        <taxon>Fungi</taxon>
        <taxon>Dikarya</taxon>
        <taxon>Basidiomycota</taxon>
        <taxon>Agaricomycotina</taxon>
        <taxon>Agaricomycetes</taxon>
        <taxon>Cantharellales</taxon>
        <taxon>Ceratobasidiaceae</taxon>
        <taxon>Rhizoctonia</taxon>
    </lineage>
</organism>
<dbReference type="CDD" id="cd09274">
    <property type="entry name" value="RNase_HI_RT_Ty3"/>
    <property type="match status" value="1"/>
</dbReference>
<dbReference type="InterPro" id="IPR043502">
    <property type="entry name" value="DNA/RNA_pol_sf"/>
</dbReference>
<evidence type="ECO:0000256" key="5">
    <source>
        <dbReference type="ARBA" id="ARBA00022759"/>
    </source>
</evidence>
<accession>A0A8H7I8F1</accession>
<name>A0A8H7I8F1_9AGAM</name>
<feature type="region of interest" description="Disordered" evidence="8">
    <location>
        <begin position="261"/>
        <end position="282"/>
    </location>
</feature>
<dbReference type="SUPFAM" id="SSF56672">
    <property type="entry name" value="DNA/RNA polymerases"/>
    <property type="match status" value="2"/>
</dbReference>
<dbReference type="InterPro" id="IPR043128">
    <property type="entry name" value="Rev_trsase/Diguanyl_cyclase"/>
</dbReference>
<feature type="domain" description="Reverse transcriptase RNase H-like" evidence="9">
    <location>
        <begin position="309"/>
        <end position="415"/>
    </location>
</feature>
<dbReference type="Proteomes" id="UP000614334">
    <property type="component" value="Unassembled WGS sequence"/>
</dbReference>
<protein>
    <recommendedName>
        <fullName evidence="1">RNA-directed DNA polymerase</fullName>
        <ecNumber evidence="1">2.7.7.49</ecNumber>
    </recommendedName>
</protein>
<dbReference type="InterPro" id="IPR050951">
    <property type="entry name" value="Retrovirus_Pol_polyprotein"/>
</dbReference>
<dbReference type="PANTHER" id="PTHR37984:SF5">
    <property type="entry name" value="PROTEIN NYNRIN-LIKE"/>
    <property type="match status" value="1"/>
</dbReference>
<evidence type="ECO:0000313" key="10">
    <source>
        <dbReference type="EMBL" id="KAF8750942.1"/>
    </source>
</evidence>
<dbReference type="Pfam" id="PF17917">
    <property type="entry name" value="RT_RNaseH"/>
    <property type="match status" value="1"/>
</dbReference>
<dbReference type="GO" id="GO:0003964">
    <property type="term" value="F:RNA-directed DNA polymerase activity"/>
    <property type="evidence" value="ECO:0007669"/>
    <property type="project" value="UniProtKB-KW"/>
</dbReference>
<keyword evidence="7" id="KW-0695">RNA-directed DNA polymerase</keyword>
<proteinExistence type="predicted"/>
<feature type="compositionally biased region" description="Polar residues" evidence="8">
    <location>
        <begin position="269"/>
        <end position="278"/>
    </location>
</feature>
<comment type="caution">
    <text evidence="10">The sequence shown here is derived from an EMBL/GenBank/DDBJ whole genome shotgun (WGS) entry which is preliminary data.</text>
</comment>
<evidence type="ECO:0000256" key="1">
    <source>
        <dbReference type="ARBA" id="ARBA00012493"/>
    </source>
</evidence>
<evidence type="ECO:0000256" key="7">
    <source>
        <dbReference type="ARBA" id="ARBA00022918"/>
    </source>
</evidence>
<gene>
    <name evidence="10" type="ORF">RHS01_09001</name>
</gene>
<keyword evidence="6" id="KW-0378">Hydrolase</keyword>
<evidence type="ECO:0000256" key="8">
    <source>
        <dbReference type="SAM" id="MobiDB-lite"/>
    </source>
</evidence>
<dbReference type="GO" id="GO:0004519">
    <property type="term" value="F:endonuclease activity"/>
    <property type="evidence" value="ECO:0007669"/>
    <property type="project" value="UniProtKB-KW"/>
</dbReference>
<dbReference type="EMBL" id="JACYCF010000019">
    <property type="protein sequence ID" value="KAF8750942.1"/>
    <property type="molecule type" value="Genomic_DNA"/>
</dbReference>
<reference evidence="10" key="1">
    <citation type="submission" date="2020-09" db="EMBL/GenBank/DDBJ databases">
        <title>Comparative genome analyses of four rice-infecting Rhizoctonia solani isolates reveal extensive enrichment of homogalacturonan modification genes.</title>
        <authorList>
            <person name="Lee D.-Y."/>
            <person name="Jeon J."/>
            <person name="Kim K.-T."/>
            <person name="Cheong K."/>
            <person name="Song H."/>
            <person name="Choi G."/>
            <person name="Ko J."/>
            <person name="Opiyo S.O."/>
            <person name="Zuo S."/>
            <person name="Madhav S."/>
            <person name="Lee Y.-H."/>
            <person name="Wang G.-L."/>
        </authorList>
    </citation>
    <scope>NUCLEOTIDE SEQUENCE</scope>
    <source>
        <strain evidence="10">AG1-IA B2</strain>
    </source>
</reference>
<evidence type="ECO:0000256" key="3">
    <source>
        <dbReference type="ARBA" id="ARBA00022695"/>
    </source>
</evidence>
<keyword evidence="2" id="KW-0808">Transferase</keyword>
<dbReference type="Gene3D" id="3.30.70.270">
    <property type="match status" value="1"/>
</dbReference>
<dbReference type="InterPro" id="IPR041373">
    <property type="entry name" value="RT_RNaseH"/>
</dbReference>
<keyword evidence="5" id="KW-0255">Endonuclease</keyword>
<evidence type="ECO:0000313" key="11">
    <source>
        <dbReference type="Proteomes" id="UP000614334"/>
    </source>
</evidence>
<dbReference type="InterPro" id="IPR021109">
    <property type="entry name" value="Peptidase_aspartic_dom_sf"/>
</dbReference>
<dbReference type="PANTHER" id="PTHR37984">
    <property type="entry name" value="PROTEIN CBG26694"/>
    <property type="match status" value="1"/>
</dbReference>
<evidence type="ECO:0000256" key="4">
    <source>
        <dbReference type="ARBA" id="ARBA00022722"/>
    </source>
</evidence>
<dbReference type="GO" id="GO:0016787">
    <property type="term" value="F:hydrolase activity"/>
    <property type="evidence" value="ECO:0007669"/>
    <property type="project" value="UniProtKB-KW"/>
</dbReference>